<dbReference type="PANTHER" id="PTHR45639">
    <property type="entry name" value="HSC70CB, ISOFORM G-RELATED"/>
    <property type="match status" value="1"/>
</dbReference>
<dbReference type="InterPro" id="IPR043129">
    <property type="entry name" value="ATPase_NBD"/>
</dbReference>
<evidence type="ECO:0000313" key="11">
    <source>
        <dbReference type="Proteomes" id="UP000694925"/>
    </source>
</evidence>
<evidence type="ECO:0000256" key="4">
    <source>
        <dbReference type="ARBA" id="ARBA00022741"/>
    </source>
</evidence>
<evidence type="ECO:0000256" key="8">
    <source>
        <dbReference type="ARBA" id="ARBA00040503"/>
    </source>
</evidence>
<dbReference type="CDD" id="cd10230">
    <property type="entry name" value="ASKHA_NBD_HSP70_HYOU1"/>
    <property type="match status" value="1"/>
</dbReference>
<evidence type="ECO:0000256" key="3">
    <source>
        <dbReference type="ARBA" id="ARBA00022729"/>
    </source>
</evidence>
<dbReference type="Gene3D" id="3.90.640.10">
    <property type="entry name" value="Actin, Chain A, domain 4"/>
    <property type="match status" value="1"/>
</dbReference>
<evidence type="ECO:0000256" key="7">
    <source>
        <dbReference type="ARBA" id="ARBA00023186"/>
    </source>
</evidence>
<comment type="similarity">
    <text evidence="2">Belongs to the heat shock protein 70 family.</text>
</comment>
<dbReference type="SUPFAM" id="SSF53067">
    <property type="entry name" value="Actin-like ATPase domain"/>
    <property type="match status" value="2"/>
</dbReference>
<feature type="compositionally biased region" description="Low complexity" evidence="9">
    <location>
        <begin position="875"/>
        <end position="888"/>
    </location>
</feature>
<dbReference type="PRINTS" id="PR00301">
    <property type="entry name" value="HEATSHOCK70"/>
</dbReference>
<dbReference type="Gene3D" id="2.60.34.10">
    <property type="entry name" value="Substrate Binding Domain Of DNAk, Chain A, domain 1"/>
    <property type="match status" value="1"/>
</dbReference>
<evidence type="ECO:0000313" key="12">
    <source>
        <dbReference type="RefSeq" id="XP_017876518.1"/>
    </source>
</evidence>
<dbReference type="PANTHER" id="PTHR45639:SF3">
    <property type="entry name" value="HYPOXIA UP-REGULATED PROTEIN 1"/>
    <property type="match status" value="1"/>
</dbReference>
<dbReference type="AlphaFoldDB" id="A0AAJ7N3Y5"/>
<dbReference type="Gene3D" id="3.30.30.30">
    <property type="match status" value="1"/>
</dbReference>
<dbReference type="InterPro" id="IPR029048">
    <property type="entry name" value="HSP70_C_sf"/>
</dbReference>
<dbReference type="CTD" id="31215"/>
<comment type="subcellular location">
    <subcellularLocation>
        <location evidence="1">Endoplasmic reticulum lumen</location>
    </subcellularLocation>
</comment>
<feature type="region of interest" description="Disordered" evidence="9">
    <location>
        <begin position="579"/>
        <end position="622"/>
    </location>
</feature>
<evidence type="ECO:0000256" key="5">
    <source>
        <dbReference type="ARBA" id="ARBA00022824"/>
    </source>
</evidence>
<dbReference type="Gene3D" id="1.20.1270.10">
    <property type="match status" value="1"/>
</dbReference>
<dbReference type="FunFam" id="1.20.1270.10:FF:000002">
    <property type="entry name" value="Heat shock 70 kDa protein 4"/>
    <property type="match status" value="1"/>
</dbReference>
<dbReference type="Gene3D" id="3.30.420.40">
    <property type="match status" value="2"/>
</dbReference>
<keyword evidence="6" id="KW-0067">ATP-binding</keyword>
<dbReference type="KEGG" id="ccal:108622901"/>
<feature type="transmembrane region" description="Helical" evidence="10">
    <location>
        <begin position="12"/>
        <end position="33"/>
    </location>
</feature>
<dbReference type="InterPro" id="IPR029047">
    <property type="entry name" value="HSP70_peptide-bd_sf"/>
</dbReference>
<keyword evidence="5" id="KW-0256">Endoplasmic reticulum</keyword>
<dbReference type="GO" id="GO:0005524">
    <property type="term" value="F:ATP binding"/>
    <property type="evidence" value="ECO:0007669"/>
    <property type="project" value="UniProtKB-KW"/>
</dbReference>
<keyword evidence="10" id="KW-1133">Transmembrane helix</keyword>
<feature type="compositionally biased region" description="Basic and acidic residues" evidence="9">
    <location>
        <begin position="932"/>
        <end position="953"/>
    </location>
</feature>
<reference evidence="12" key="1">
    <citation type="submission" date="2025-08" db="UniProtKB">
        <authorList>
            <consortium name="RefSeq"/>
        </authorList>
    </citation>
    <scope>IDENTIFICATION</scope>
    <source>
        <tissue evidence="12">Whole body</tissue>
    </source>
</reference>
<proteinExistence type="inferred from homology"/>
<dbReference type="InterPro" id="IPR013126">
    <property type="entry name" value="Hsp_70_fam"/>
</dbReference>
<feature type="region of interest" description="Disordered" evidence="9">
    <location>
        <begin position="870"/>
        <end position="953"/>
    </location>
</feature>
<dbReference type="GO" id="GO:0030968">
    <property type="term" value="P:endoplasmic reticulum unfolded protein response"/>
    <property type="evidence" value="ECO:0007669"/>
    <property type="project" value="TreeGrafter"/>
</dbReference>
<dbReference type="FunFam" id="3.30.30.30:FF:000004">
    <property type="entry name" value="hypoxia up-regulated protein 1"/>
    <property type="match status" value="1"/>
</dbReference>
<evidence type="ECO:0000256" key="10">
    <source>
        <dbReference type="SAM" id="Phobius"/>
    </source>
</evidence>
<keyword evidence="10" id="KW-0472">Membrane</keyword>
<dbReference type="GO" id="GO:0005788">
    <property type="term" value="C:endoplasmic reticulum lumen"/>
    <property type="evidence" value="ECO:0007669"/>
    <property type="project" value="UniProtKB-SubCell"/>
</dbReference>
<organism evidence="11 12">
    <name type="scientific">Ceratina calcarata</name>
    <dbReference type="NCBI Taxonomy" id="156304"/>
    <lineage>
        <taxon>Eukaryota</taxon>
        <taxon>Metazoa</taxon>
        <taxon>Ecdysozoa</taxon>
        <taxon>Arthropoda</taxon>
        <taxon>Hexapoda</taxon>
        <taxon>Insecta</taxon>
        <taxon>Pterygota</taxon>
        <taxon>Neoptera</taxon>
        <taxon>Endopterygota</taxon>
        <taxon>Hymenoptera</taxon>
        <taxon>Apocrita</taxon>
        <taxon>Aculeata</taxon>
        <taxon>Apoidea</taxon>
        <taxon>Anthophila</taxon>
        <taxon>Apidae</taxon>
        <taxon>Ceratina</taxon>
        <taxon>Zadontomerus</taxon>
    </lineage>
</organism>
<dbReference type="GO" id="GO:0034663">
    <property type="term" value="C:endoplasmic reticulum chaperone complex"/>
    <property type="evidence" value="ECO:0007669"/>
    <property type="project" value="TreeGrafter"/>
</dbReference>
<gene>
    <name evidence="12" type="primary">LOC108622901</name>
</gene>
<feature type="compositionally biased region" description="Polar residues" evidence="9">
    <location>
        <begin position="889"/>
        <end position="918"/>
    </location>
</feature>
<evidence type="ECO:0000256" key="9">
    <source>
        <dbReference type="SAM" id="MobiDB-lite"/>
    </source>
</evidence>
<feature type="compositionally biased region" description="Basic and acidic residues" evidence="9">
    <location>
        <begin position="580"/>
        <end position="622"/>
    </location>
</feature>
<sequence length="953" mass="106781">MKLSKLTMSIFWLILIIITIFIGHSLGVAVMSIDIGSESMKVAIVSPGVPMEIALNKESKRKTPVTIAFRNGERSFGEDAQGVGIKSPQHSFSYMLDLLGKSIDNPIVQLHKQRFPYYDIVSDEERNTIAFRLNENTTYTPEELLAQILYKGKEFAENSAGQKISEAVITVPGFFNQIEKRALAQAAELAGIKVLQLINDYTAVALNYGIFRSKEINDTAHYVMFYDMGASSTTATVVSYQNVKTKEKGFVETNPHVSVLGVGYDRTLGGLEVQLRLQHHLAKQFDALNKTTGSVFSNPRAMAKLFKEAGRVKNVLSANTDHYAQIEGLIDEYDFRVQVTREKLEELCADLADRVVNPIKIALKMSGLTMEAISQVVLVGAGTRMPKIQEYLSQYLTVELSKNINTDEAAALGAVYKAADLSKGFKVKKFVTKDAVLFPIHVVFNRTVDNKVKQVKKSLFGKMNPYPQKKIITFSKYTENFQFHINYAELDYLPPNEITAIGSFNLSTITLSGVTEALEKHTKEGAENKGIKAHFAMDESGILNLVNVELVSEKSSAAPDEEEGTFSILGSTISKLFAGSEDKDKEEKTEESSKEDVKPVHEEQEYPELEKETEDKLKKKNESTITEDKIANKTEKVEKEKEKKSTIVTIKEPIKAEEIKLGPQILSGDKLAESREKLHRLDVYDFVKTRRETALNNLETFIIDAQQRLESEEYAAAATSQEAEKILKAASEVSEWLYEDGFGASAEVYETKLSELQKLTNDVYERVYEHKERPEVLKGMVTILKASESVLANVRNTSYFSEIFTQVEVETLEKVINETQDYYDTVVKSFSETALYEPVKHKVRDIANKMALLDREVKYLINKAKIWKPKQEPGTNQTESTNENSTNTKGGSKSIPKSTTESQAESLQSDDTSDNIEVQNEKISDTGKGAKSSKDTDSETIRESTEEELHQEL</sequence>
<dbReference type="RefSeq" id="XP_017876518.1">
    <property type="nucleotide sequence ID" value="XM_018021029.2"/>
</dbReference>
<dbReference type="Proteomes" id="UP000694925">
    <property type="component" value="Unplaced"/>
</dbReference>
<protein>
    <recommendedName>
        <fullName evidence="8">Hypoxia up-regulated protein 1</fullName>
    </recommendedName>
</protein>
<dbReference type="Pfam" id="PF00012">
    <property type="entry name" value="HSP70"/>
    <property type="match status" value="1"/>
</dbReference>
<accession>A0AAJ7N3Y5</accession>
<keyword evidence="7" id="KW-0143">Chaperone</keyword>
<name>A0AAJ7N3Y5_9HYME</name>
<dbReference type="GeneID" id="108622901"/>
<keyword evidence="3" id="KW-0732">Signal</keyword>
<evidence type="ECO:0000256" key="2">
    <source>
        <dbReference type="ARBA" id="ARBA00007381"/>
    </source>
</evidence>
<dbReference type="GO" id="GO:0140662">
    <property type="term" value="F:ATP-dependent protein folding chaperone"/>
    <property type="evidence" value="ECO:0007669"/>
    <property type="project" value="InterPro"/>
</dbReference>
<keyword evidence="11" id="KW-1185">Reference proteome</keyword>
<evidence type="ECO:0000256" key="6">
    <source>
        <dbReference type="ARBA" id="ARBA00022840"/>
    </source>
</evidence>
<evidence type="ECO:0000256" key="1">
    <source>
        <dbReference type="ARBA" id="ARBA00004319"/>
    </source>
</evidence>
<dbReference type="SUPFAM" id="SSF100934">
    <property type="entry name" value="Heat shock protein 70kD (HSP70), C-terminal subdomain"/>
    <property type="match status" value="1"/>
</dbReference>
<keyword evidence="10" id="KW-0812">Transmembrane</keyword>
<keyword evidence="4" id="KW-0547">Nucleotide-binding</keyword>